<dbReference type="InterPro" id="IPR052519">
    <property type="entry name" value="Euk-type_GlcNAc_Kinase"/>
</dbReference>
<protein>
    <submittedName>
        <fullName evidence="2">N-acetylglucosamine kinase</fullName>
    </submittedName>
</protein>
<organism evidence="2 3">
    <name type="scientific">Brachybacterium equifaecis</name>
    <dbReference type="NCBI Taxonomy" id="2910770"/>
    <lineage>
        <taxon>Bacteria</taxon>
        <taxon>Bacillati</taxon>
        <taxon>Actinomycetota</taxon>
        <taxon>Actinomycetes</taxon>
        <taxon>Micrococcales</taxon>
        <taxon>Dermabacteraceae</taxon>
        <taxon>Brachybacterium</taxon>
    </lineage>
</organism>
<name>A0ABT0QXF3_9MICO</name>
<accession>A0ABT0QXF3</accession>
<dbReference type="PANTHER" id="PTHR43190:SF3">
    <property type="entry name" value="N-ACETYL-D-GLUCOSAMINE KINASE"/>
    <property type="match status" value="1"/>
</dbReference>
<dbReference type="Pfam" id="PF01869">
    <property type="entry name" value="BcrAD_BadFG"/>
    <property type="match status" value="1"/>
</dbReference>
<dbReference type="PANTHER" id="PTHR43190">
    <property type="entry name" value="N-ACETYL-D-GLUCOSAMINE KINASE"/>
    <property type="match status" value="1"/>
</dbReference>
<evidence type="ECO:0000313" key="2">
    <source>
        <dbReference type="EMBL" id="MCL6422367.1"/>
    </source>
</evidence>
<dbReference type="GO" id="GO:0016301">
    <property type="term" value="F:kinase activity"/>
    <property type="evidence" value="ECO:0007669"/>
    <property type="project" value="UniProtKB-KW"/>
</dbReference>
<sequence>MTDHRDAPVTSGPTPLDLVLAGDLGATRSRILLAPVDPSAAHLMAEPLLGPGANLRSSGPDALDSLVETVRGALAAGGEGAASRVGAVVLGIAGAGPARHQEVERAVREALAPLGIPPQRVLVCDDLRTAFLSADVGSGDGGEDGILLLAGTGAVAVRYAGGVAVERCDGMGWLLGDIGSAVWLGTQVLRAVASDIDRRGPRTALTDRVGDLLDLDLRDGLVPPSPTGDPRQDLIRAIDGLSPAQLGRFAPLPATAPGDEVAREILDTASRHFARTVRRLDPEAELPVVLAGSVLATPGPLHEHLVSWLESVGHPVAVVADGMPGALRLAREHARALAGER</sequence>
<dbReference type="InterPro" id="IPR043129">
    <property type="entry name" value="ATPase_NBD"/>
</dbReference>
<proteinExistence type="predicted"/>
<dbReference type="SUPFAM" id="SSF53067">
    <property type="entry name" value="Actin-like ATPase domain"/>
    <property type="match status" value="2"/>
</dbReference>
<evidence type="ECO:0000259" key="1">
    <source>
        <dbReference type="Pfam" id="PF01869"/>
    </source>
</evidence>
<dbReference type="Proteomes" id="UP001203761">
    <property type="component" value="Unassembled WGS sequence"/>
</dbReference>
<keyword evidence="2" id="KW-0418">Kinase</keyword>
<dbReference type="Gene3D" id="3.30.420.40">
    <property type="match status" value="2"/>
</dbReference>
<evidence type="ECO:0000313" key="3">
    <source>
        <dbReference type="Proteomes" id="UP001203761"/>
    </source>
</evidence>
<reference evidence="2" key="1">
    <citation type="submission" date="2022-02" db="EMBL/GenBank/DDBJ databases">
        <authorList>
            <person name="Lee M."/>
            <person name="Kim S.-J."/>
            <person name="Jung M.-Y."/>
        </authorList>
    </citation>
    <scope>NUCLEOTIDE SEQUENCE</scope>
    <source>
        <strain evidence="2">JHP9</strain>
    </source>
</reference>
<dbReference type="EMBL" id="JAKNCJ010000001">
    <property type="protein sequence ID" value="MCL6422367.1"/>
    <property type="molecule type" value="Genomic_DNA"/>
</dbReference>
<keyword evidence="2" id="KW-0808">Transferase</keyword>
<comment type="caution">
    <text evidence="2">The sequence shown here is derived from an EMBL/GenBank/DDBJ whole genome shotgun (WGS) entry which is preliminary data.</text>
</comment>
<feature type="domain" description="ATPase BadF/BadG/BcrA/BcrD type" evidence="1">
    <location>
        <begin position="23"/>
        <end position="296"/>
    </location>
</feature>
<keyword evidence="3" id="KW-1185">Reference proteome</keyword>
<gene>
    <name evidence="2" type="ORF">Bequi_03040</name>
</gene>
<dbReference type="RefSeq" id="WP_249736471.1">
    <property type="nucleotide sequence ID" value="NZ_JAKNCJ010000001.1"/>
</dbReference>
<dbReference type="InterPro" id="IPR002731">
    <property type="entry name" value="ATPase_BadF"/>
</dbReference>